<reference evidence="1 2" key="1">
    <citation type="submission" date="2017-06" db="EMBL/GenBank/DDBJ databases">
        <authorList>
            <person name="Kim H.J."/>
            <person name="Triplett B.A."/>
        </authorList>
    </citation>
    <scope>NUCLEOTIDE SEQUENCE [LARGE SCALE GENOMIC DNA]</scope>
    <source>
        <strain evidence="1 2">DSM 43151</strain>
    </source>
</reference>
<protein>
    <submittedName>
        <fullName evidence="1">Nitroreductase family protein</fullName>
    </submittedName>
</protein>
<proteinExistence type="predicted"/>
<keyword evidence="2" id="KW-1185">Reference proteome</keyword>
<organism evidence="1 2">
    <name type="scientific">Actinoplanes regularis</name>
    <dbReference type="NCBI Taxonomy" id="52697"/>
    <lineage>
        <taxon>Bacteria</taxon>
        <taxon>Bacillati</taxon>
        <taxon>Actinomycetota</taxon>
        <taxon>Actinomycetes</taxon>
        <taxon>Micromonosporales</taxon>
        <taxon>Micromonosporaceae</taxon>
        <taxon>Actinoplanes</taxon>
    </lineage>
</organism>
<name>A0A239K4T5_9ACTN</name>
<dbReference type="OrthoDB" id="8156917at2"/>
<dbReference type="RefSeq" id="WP_089299224.1">
    <property type="nucleotide sequence ID" value="NZ_BOMU01000135.1"/>
</dbReference>
<evidence type="ECO:0000313" key="1">
    <source>
        <dbReference type="EMBL" id="SNT12798.1"/>
    </source>
</evidence>
<dbReference type="PANTHER" id="PTHR23026:SF123">
    <property type="entry name" value="NAD(P)H NITROREDUCTASE RV3131-RELATED"/>
    <property type="match status" value="1"/>
</dbReference>
<dbReference type="Gene3D" id="3.40.109.10">
    <property type="entry name" value="NADH Oxidase"/>
    <property type="match status" value="1"/>
</dbReference>
<dbReference type="AlphaFoldDB" id="A0A239K4T5"/>
<dbReference type="PANTHER" id="PTHR23026">
    <property type="entry name" value="NADPH NITROREDUCTASE"/>
    <property type="match status" value="1"/>
</dbReference>
<gene>
    <name evidence="1" type="ORF">SAMN06264365_14219</name>
</gene>
<dbReference type="Proteomes" id="UP000198415">
    <property type="component" value="Unassembled WGS sequence"/>
</dbReference>
<dbReference type="InterPro" id="IPR050627">
    <property type="entry name" value="Nitroreductase/BluB"/>
</dbReference>
<dbReference type="EMBL" id="FZNR01000042">
    <property type="protein sequence ID" value="SNT12798.1"/>
    <property type="molecule type" value="Genomic_DNA"/>
</dbReference>
<evidence type="ECO:0000313" key="2">
    <source>
        <dbReference type="Proteomes" id="UP000198415"/>
    </source>
</evidence>
<dbReference type="SUPFAM" id="SSF55469">
    <property type="entry name" value="FMN-dependent nitroreductase-like"/>
    <property type="match status" value="2"/>
</dbReference>
<dbReference type="GO" id="GO:0016491">
    <property type="term" value="F:oxidoreductase activity"/>
    <property type="evidence" value="ECO:0007669"/>
    <property type="project" value="InterPro"/>
</dbReference>
<dbReference type="InterPro" id="IPR000415">
    <property type="entry name" value="Nitroreductase-like"/>
</dbReference>
<accession>A0A239K4T5</accession>
<sequence length="322" mass="34689">MTTVDSSVLPRCVQAATLAPSLHNSQPWRFRIDGGAVRVYADAGRRLDALDPSGRELLISVGAALFTLRLALRSRGWTSAHVLFPEPDSPELVARVELTGRAAPSEAVAALAAAIPLRHTNRRPFTAAVVPADATEELTRAAADEGATFTIAGAASRNAILGLGQVAELRLRADGGYRAELGRWTGPRKGRHDGIPPTAIGPWDALERLPIRDFGLMHTQPWRTSERFEAHPTIAVLATRGDDPPHWVLAGQALQHVLLVATRLGLATTPISQPLEIPEIRRLLTDTTAGRWAQMIIRLGYGPPAAATPRRPLAEVLRVDTP</sequence>
<dbReference type="NCBIfam" id="NF047509">
    <property type="entry name" value="Rv3131_FMN_oxido"/>
    <property type="match status" value="1"/>
</dbReference>